<dbReference type="OrthoDB" id="9794183at2"/>
<reference evidence="2 3" key="2">
    <citation type="journal article" date="2016" name="Appl. Microbiol. Biotechnol.">
        <title>Mutations improving production and secretion of extracellular lipase by Burkholderia glumae PG1.</title>
        <authorList>
            <person name="Knapp A."/>
            <person name="Voget S."/>
            <person name="Gao R."/>
            <person name="Zaburannyi N."/>
            <person name="Krysciak D."/>
            <person name="Breuer M."/>
            <person name="Hauer B."/>
            <person name="Streit W.R."/>
            <person name="Muller R."/>
            <person name="Daniel R."/>
            <person name="Jaeger K.E."/>
        </authorList>
    </citation>
    <scope>NUCLEOTIDE SEQUENCE [LARGE SCALE GENOMIC DNA]</scope>
    <source>
        <strain evidence="2 3">PG1</strain>
    </source>
</reference>
<gene>
    <name evidence="2" type="ORF">BGL_2c26300</name>
</gene>
<evidence type="ECO:0000313" key="3">
    <source>
        <dbReference type="Proteomes" id="UP000031838"/>
    </source>
</evidence>
<dbReference type="PANTHER" id="PTHR36114:SF1">
    <property type="entry name" value="16.7 KDA PROTEIN IN WHIE LOCUS"/>
    <property type="match status" value="1"/>
</dbReference>
<reference evidence="3" key="1">
    <citation type="submission" date="2011-03" db="EMBL/GenBank/DDBJ databases">
        <authorList>
            <person name="Voget S."/>
            <person name="Streit W.R."/>
            <person name="Jaeger K.E."/>
            <person name="Daniel R."/>
        </authorList>
    </citation>
    <scope>NUCLEOTIDE SEQUENCE [LARGE SCALE GENOMIC DNA]</scope>
    <source>
        <strain evidence="3">PG1</strain>
    </source>
</reference>
<dbReference type="InterPro" id="IPR011051">
    <property type="entry name" value="RmlC_Cupin_sf"/>
</dbReference>
<organism evidence="2 3">
    <name type="scientific">Burkholderia plantarii</name>
    <dbReference type="NCBI Taxonomy" id="41899"/>
    <lineage>
        <taxon>Bacteria</taxon>
        <taxon>Pseudomonadati</taxon>
        <taxon>Pseudomonadota</taxon>
        <taxon>Betaproteobacteria</taxon>
        <taxon>Burkholderiales</taxon>
        <taxon>Burkholderiaceae</taxon>
        <taxon>Burkholderia</taxon>
    </lineage>
</organism>
<sequence>MVSRSFAESFDLDAAFADITAHWSPKVVAQVNDQYVKVAKVLGQLVWHDHAHEDELFFVVRGHLKIEYEGGRVVELPAGSMHVVPRGTPHNPVAEEECWIMLVEPVETKHTGDVASPLTKTIEQQLR</sequence>
<protein>
    <submittedName>
        <fullName evidence="2">Putative cupin 2, conserved barrel domain protein</fullName>
    </submittedName>
</protein>
<dbReference type="PANTHER" id="PTHR36114">
    <property type="entry name" value="16.7 KDA PROTEIN IN WHIE LOCUS"/>
    <property type="match status" value="1"/>
</dbReference>
<dbReference type="Pfam" id="PF07883">
    <property type="entry name" value="Cupin_2"/>
    <property type="match status" value="1"/>
</dbReference>
<dbReference type="InterPro" id="IPR014710">
    <property type="entry name" value="RmlC-like_jellyroll"/>
</dbReference>
<proteinExistence type="predicted"/>
<dbReference type="KEGG" id="bgp:BGL_2c26300"/>
<accession>A0A0B6S8C0</accession>
<dbReference type="InterPro" id="IPR052044">
    <property type="entry name" value="PKS_Associated_Protein"/>
</dbReference>
<keyword evidence="3" id="KW-1185">Reference proteome</keyword>
<evidence type="ECO:0000259" key="1">
    <source>
        <dbReference type="Pfam" id="PF07883"/>
    </source>
</evidence>
<dbReference type="CDD" id="cd02226">
    <property type="entry name" value="cupin_YdbB-like"/>
    <property type="match status" value="1"/>
</dbReference>
<feature type="domain" description="Cupin type-2" evidence="1">
    <location>
        <begin position="46"/>
        <end position="96"/>
    </location>
</feature>
<dbReference type="SUPFAM" id="SSF51182">
    <property type="entry name" value="RmlC-like cupins"/>
    <property type="match status" value="1"/>
</dbReference>
<name>A0A0B6S8C0_BURPL</name>
<dbReference type="AlphaFoldDB" id="A0A0B6S8C0"/>
<evidence type="ECO:0000313" key="2">
    <source>
        <dbReference type="EMBL" id="AJK50684.1"/>
    </source>
</evidence>
<dbReference type="KEGG" id="bpla:bpln_2g26530"/>
<dbReference type="Gene3D" id="2.60.120.10">
    <property type="entry name" value="Jelly Rolls"/>
    <property type="match status" value="1"/>
</dbReference>
<dbReference type="EMBL" id="CP002581">
    <property type="protein sequence ID" value="AJK50684.1"/>
    <property type="molecule type" value="Genomic_DNA"/>
</dbReference>
<dbReference type="HOGENOM" id="CLU_131430_1_0_4"/>
<dbReference type="InterPro" id="IPR013096">
    <property type="entry name" value="Cupin_2"/>
</dbReference>
<dbReference type="RefSeq" id="WP_042628921.1">
    <property type="nucleotide sequence ID" value="NZ_BSTO01000006.1"/>
</dbReference>
<dbReference type="Proteomes" id="UP000031838">
    <property type="component" value="Chromosome 2"/>
</dbReference>